<dbReference type="PANTHER" id="PTHR38479:SF2">
    <property type="entry name" value="WINGED HELIX DNA-BINDING DOMAIN-CONTAINING PROTEIN"/>
    <property type="match status" value="1"/>
</dbReference>
<organism evidence="1 2">
    <name type="scientific">Tomitella cavernea</name>
    <dbReference type="NCBI Taxonomy" id="1387982"/>
    <lineage>
        <taxon>Bacteria</taxon>
        <taxon>Bacillati</taxon>
        <taxon>Actinomycetota</taxon>
        <taxon>Actinomycetes</taxon>
        <taxon>Mycobacteriales</taxon>
        <taxon>Tomitella</taxon>
    </lineage>
</organism>
<dbReference type="Pfam" id="PF06224">
    <property type="entry name" value="AlkZ-like"/>
    <property type="match status" value="1"/>
</dbReference>
<keyword evidence="2" id="KW-1185">Reference proteome</keyword>
<accession>A0ABP9CLA8</accession>
<dbReference type="RefSeq" id="WP_345602184.1">
    <property type="nucleotide sequence ID" value="NZ_BAABKQ010000001.1"/>
</dbReference>
<evidence type="ECO:0000313" key="2">
    <source>
        <dbReference type="Proteomes" id="UP001500839"/>
    </source>
</evidence>
<dbReference type="EMBL" id="BAABKQ010000001">
    <property type="protein sequence ID" value="GAA4810049.1"/>
    <property type="molecule type" value="Genomic_DNA"/>
</dbReference>
<protein>
    <submittedName>
        <fullName evidence="1">Crosslink repair DNA glycosylase YcaQ family protein</fullName>
    </submittedName>
</protein>
<gene>
    <name evidence="1" type="ORF">GCM10023353_12840</name>
</gene>
<sequence>MSGATAAQSREIARLRLAAQRLVGGGLPDAASAVRHMSAMQGQDLPGAMTSAALRVAGRPRQAIVDAMNAGEIVRTWPMRGTLHLIPAEDLGWILSLTGERTLRATARNRELRGVDEALLDRARAAAFEALEEHGSLSRDGLMTLWSEAGLMSDSYRGYRLLFTLSVGGDLCFGPFADGGQRIVAVSDWIRLAAVPAPDEALAQWVLRYFGSHGPATVRDFAWWTKLPLNTIRAAVAEVAGSLESWTVGGAEYLMAPETPELLAGAGRAAGRVLLLPGFDEFLLGYGTRGAALPDEHAGKVVPGNNGMFRGTVVSGGRVVGTWKRKGSGKAVRIDAEPFTSFSKAVEAALPRRFAALP</sequence>
<proteinExistence type="predicted"/>
<name>A0ABP9CLA8_9ACTN</name>
<comment type="caution">
    <text evidence="1">The sequence shown here is derived from an EMBL/GenBank/DDBJ whole genome shotgun (WGS) entry which is preliminary data.</text>
</comment>
<dbReference type="InterPro" id="IPR009351">
    <property type="entry name" value="AlkZ-like"/>
</dbReference>
<dbReference type="PANTHER" id="PTHR38479">
    <property type="entry name" value="LMO0824 PROTEIN"/>
    <property type="match status" value="1"/>
</dbReference>
<reference evidence="2" key="1">
    <citation type="journal article" date="2019" name="Int. J. Syst. Evol. Microbiol.">
        <title>The Global Catalogue of Microorganisms (GCM) 10K type strain sequencing project: providing services to taxonomists for standard genome sequencing and annotation.</title>
        <authorList>
            <consortium name="The Broad Institute Genomics Platform"/>
            <consortium name="The Broad Institute Genome Sequencing Center for Infectious Disease"/>
            <person name="Wu L."/>
            <person name="Ma J."/>
        </authorList>
    </citation>
    <scope>NUCLEOTIDE SEQUENCE [LARGE SCALE GENOMIC DNA]</scope>
    <source>
        <strain evidence="2">JCM 18542</strain>
    </source>
</reference>
<evidence type="ECO:0000313" key="1">
    <source>
        <dbReference type="EMBL" id="GAA4810049.1"/>
    </source>
</evidence>
<dbReference type="Proteomes" id="UP001500839">
    <property type="component" value="Unassembled WGS sequence"/>
</dbReference>